<dbReference type="InterPro" id="IPR030999">
    <property type="entry name" value="Thiosulf_SoxX"/>
</dbReference>
<evidence type="ECO:0000256" key="5">
    <source>
        <dbReference type="SAM" id="SignalP"/>
    </source>
</evidence>
<gene>
    <name evidence="7" type="primary">soxX</name>
    <name evidence="7" type="ORF">E4K65_29040</name>
</gene>
<dbReference type="EMBL" id="SPQT01000019">
    <property type="protein sequence ID" value="TFV44335.1"/>
    <property type="molecule type" value="Genomic_DNA"/>
</dbReference>
<dbReference type="GO" id="GO:0009055">
    <property type="term" value="F:electron transfer activity"/>
    <property type="evidence" value="ECO:0007669"/>
    <property type="project" value="InterPro"/>
</dbReference>
<dbReference type="PROSITE" id="PS51257">
    <property type="entry name" value="PROKAR_LIPOPROTEIN"/>
    <property type="match status" value="1"/>
</dbReference>
<feature type="chain" id="PRO_5021337828" evidence="5">
    <location>
        <begin position="24"/>
        <end position="149"/>
    </location>
</feature>
<dbReference type="GO" id="GO:0046872">
    <property type="term" value="F:metal ion binding"/>
    <property type="evidence" value="ECO:0007669"/>
    <property type="project" value="UniProtKB-KW"/>
</dbReference>
<evidence type="ECO:0000256" key="4">
    <source>
        <dbReference type="PROSITE-ProRule" id="PRU00433"/>
    </source>
</evidence>
<accession>A0A4Y9LLX7</accession>
<dbReference type="GO" id="GO:0020037">
    <property type="term" value="F:heme binding"/>
    <property type="evidence" value="ECO:0007669"/>
    <property type="project" value="InterPro"/>
</dbReference>
<feature type="domain" description="Cytochrome c" evidence="6">
    <location>
        <begin position="45"/>
        <end position="148"/>
    </location>
</feature>
<evidence type="ECO:0000313" key="8">
    <source>
        <dbReference type="Proteomes" id="UP000297966"/>
    </source>
</evidence>
<comment type="caution">
    <text evidence="7">The sequence shown here is derived from an EMBL/GenBank/DDBJ whole genome shotgun (WGS) entry which is preliminary data.</text>
</comment>
<organism evidence="7 8">
    <name type="scientific">Bradyrhizobium niftali</name>
    <dbReference type="NCBI Taxonomy" id="2560055"/>
    <lineage>
        <taxon>Bacteria</taxon>
        <taxon>Pseudomonadati</taxon>
        <taxon>Pseudomonadota</taxon>
        <taxon>Alphaproteobacteria</taxon>
        <taxon>Hyphomicrobiales</taxon>
        <taxon>Nitrobacteraceae</taxon>
        <taxon>Bradyrhizobium</taxon>
    </lineage>
</organism>
<dbReference type="PROSITE" id="PS51007">
    <property type="entry name" value="CYTC"/>
    <property type="match status" value="1"/>
</dbReference>
<dbReference type="NCBIfam" id="TIGR04485">
    <property type="entry name" value="thiosulf_SoxX"/>
    <property type="match status" value="1"/>
</dbReference>
<keyword evidence="1 4" id="KW-0349">Heme</keyword>
<dbReference type="InterPro" id="IPR009056">
    <property type="entry name" value="Cyt_c-like_dom"/>
</dbReference>
<dbReference type="SUPFAM" id="SSF46626">
    <property type="entry name" value="Cytochrome c"/>
    <property type="match status" value="1"/>
</dbReference>
<dbReference type="RefSeq" id="WP_135177041.1">
    <property type="nucleotide sequence ID" value="NZ_SPQT01000019.1"/>
</dbReference>
<keyword evidence="2 4" id="KW-0479">Metal-binding</keyword>
<evidence type="ECO:0000256" key="2">
    <source>
        <dbReference type="ARBA" id="ARBA00022723"/>
    </source>
</evidence>
<dbReference type="Proteomes" id="UP000297966">
    <property type="component" value="Unassembled WGS sequence"/>
</dbReference>
<feature type="signal peptide" evidence="5">
    <location>
        <begin position="1"/>
        <end position="23"/>
    </location>
</feature>
<dbReference type="OrthoDB" id="9793634at2"/>
<evidence type="ECO:0000313" key="7">
    <source>
        <dbReference type="EMBL" id="TFV44335.1"/>
    </source>
</evidence>
<reference evidence="7 8" key="1">
    <citation type="submission" date="2019-03" db="EMBL/GenBank/DDBJ databases">
        <title>Bradyrhizobium diversity isolated from nodules of Chamaecrista fasciculata.</title>
        <authorList>
            <person name="Klepa M.S."/>
            <person name="Urquiaga M.O."/>
            <person name="Hungria M."/>
            <person name="Delamuta J.R."/>
        </authorList>
    </citation>
    <scope>NUCLEOTIDE SEQUENCE [LARGE SCALE GENOMIC DNA]</scope>
    <source>
        <strain evidence="7 8">CNPSo 3448</strain>
    </source>
</reference>
<keyword evidence="3 4" id="KW-0408">Iron</keyword>
<dbReference type="AlphaFoldDB" id="A0A4Y9LLX7"/>
<evidence type="ECO:0000259" key="6">
    <source>
        <dbReference type="PROSITE" id="PS51007"/>
    </source>
</evidence>
<keyword evidence="5" id="KW-0732">Signal</keyword>
<dbReference type="Gene3D" id="1.10.760.10">
    <property type="entry name" value="Cytochrome c-like domain"/>
    <property type="match status" value="1"/>
</dbReference>
<proteinExistence type="predicted"/>
<evidence type="ECO:0000256" key="3">
    <source>
        <dbReference type="ARBA" id="ARBA00023004"/>
    </source>
</evidence>
<protein>
    <submittedName>
        <fullName evidence="7">Sulfur oxidation c-type cytochrome SoxX</fullName>
    </submittedName>
</protein>
<sequence length="149" mass="15736">MARLTVHIAAMIAGLTFACGAGAEELAPYTVVGDGIPASLTGTPGDAARGRALVLARTTTCILCHSGPFPETRFQGDLAPDLTGAGNRWSVSQLRLRLVDASRFNAQTIMPSYYRNDGLVRVGRSFAGKPILSAAEIEDIVAYLATLRD</sequence>
<dbReference type="InterPro" id="IPR036909">
    <property type="entry name" value="Cyt_c-like_dom_sf"/>
</dbReference>
<dbReference type="Pfam" id="PF00034">
    <property type="entry name" value="Cytochrom_C"/>
    <property type="match status" value="1"/>
</dbReference>
<name>A0A4Y9LLX7_9BRAD</name>
<keyword evidence="8" id="KW-1185">Reference proteome</keyword>
<evidence type="ECO:0000256" key="1">
    <source>
        <dbReference type="ARBA" id="ARBA00022617"/>
    </source>
</evidence>